<dbReference type="InterPro" id="IPR051045">
    <property type="entry name" value="TonB-dependent_transducer"/>
</dbReference>
<proteinExistence type="predicted"/>
<feature type="region of interest" description="Disordered" evidence="1">
    <location>
        <begin position="161"/>
        <end position="183"/>
    </location>
</feature>
<dbReference type="PANTHER" id="PTHR33446">
    <property type="entry name" value="PROTEIN TONB-RELATED"/>
    <property type="match status" value="1"/>
</dbReference>
<dbReference type="Gene3D" id="3.30.1150.10">
    <property type="match status" value="1"/>
</dbReference>
<keyword evidence="2" id="KW-0812">Transmembrane</keyword>
<dbReference type="GO" id="GO:0098797">
    <property type="term" value="C:plasma membrane protein complex"/>
    <property type="evidence" value="ECO:0007669"/>
    <property type="project" value="TreeGrafter"/>
</dbReference>
<protein>
    <submittedName>
        <fullName evidence="3">Cell envelope integrity protein TolA</fullName>
    </submittedName>
</protein>
<accession>A0A5C4S7J9</accession>
<reference evidence="3 4" key="1">
    <citation type="submission" date="2019-05" db="EMBL/GenBank/DDBJ databases">
        <title>Draft Whole-Genome sequence of the green sulfur bacterium Chlorobaculum thiosulfatiphilum DSM 249.</title>
        <authorList>
            <person name="Meyer T.E."/>
            <person name="Kyndt J.A."/>
        </authorList>
    </citation>
    <scope>NUCLEOTIDE SEQUENCE [LARGE SCALE GENOMIC DNA]</scope>
    <source>
        <strain evidence="3 4">DSM 249</strain>
    </source>
</reference>
<evidence type="ECO:0000256" key="2">
    <source>
        <dbReference type="SAM" id="Phobius"/>
    </source>
</evidence>
<keyword evidence="2" id="KW-1133">Transmembrane helix</keyword>
<evidence type="ECO:0000313" key="3">
    <source>
        <dbReference type="EMBL" id="TNJ39202.1"/>
    </source>
</evidence>
<dbReference type="Pfam" id="PF13103">
    <property type="entry name" value="TonB_2"/>
    <property type="match status" value="1"/>
</dbReference>
<dbReference type="Proteomes" id="UP000308271">
    <property type="component" value="Unassembled WGS sequence"/>
</dbReference>
<feature type="transmembrane region" description="Helical" evidence="2">
    <location>
        <begin position="14"/>
        <end position="40"/>
    </location>
</feature>
<name>A0A5C4S7J9_CHLTI</name>
<sequence length="316" mass="32940">MQSRDELKQDERRLYSWIGIAAAAHVAVIAAVVVLQLLYVRMHPPLKIVSVSLMQMPGLPGPAGGPKSVEAPVADVEKQPEASEPAGAKKVAEPPAPQPAKKVAESAPPQPAKKIPEPAAVKKIPEKPPLKAPVKTPEPTPKKQSAADERKNLQAALERLKTNTAARKTETGKTSASAPSNLSSTLAGLQKKVAGGGGPASFGSGSGAGGGRYGAGGGGAFDPYMAQIAGIIQNNWEFSSLMIRSTTGMEVYVSLLILPDGSVSQIRYDRKSSSEYLNNSVKVALAKSTPFPAPPRAGGSKGRWVGFVFTPEGIKP</sequence>
<feature type="compositionally biased region" description="Polar residues" evidence="1">
    <location>
        <begin position="162"/>
        <end position="183"/>
    </location>
</feature>
<evidence type="ECO:0000313" key="4">
    <source>
        <dbReference type="Proteomes" id="UP000308271"/>
    </source>
</evidence>
<gene>
    <name evidence="3" type="ORF">FGF66_05505</name>
</gene>
<dbReference type="GO" id="GO:0031992">
    <property type="term" value="F:energy transducer activity"/>
    <property type="evidence" value="ECO:0007669"/>
    <property type="project" value="TreeGrafter"/>
</dbReference>
<dbReference type="EMBL" id="VDCH01000008">
    <property type="protein sequence ID" value="TNJ39202.1"/>
    <property type="molecule type" value="Genomic_DNA"/>
</dbReference>
<dbReference type="OrthoDB" id="594769at2"/>
<dbReference type="SUPFAM" id="SSF74653">
    <property type="entry name" value="TolA/TonB C-terminal domain"/>
    <property type="match status" value="1"/>
</dbReference>
<feature type="region of interest" description="Disordered" evidence="1">
    <location>
        <begin position="61"/>
        <end position="149"/>
    </location>
</feature>
<dbReference type="PANTHER" id="PTHR33446:SF2">
    <property type="entry name" value="PROTEIN TONB"/>
    <property type="match status" value="1"/>
</dbReference>
<evidence type="ECO:0000256" key="1">
    <source>
        <dbReference type="SAM" id="MobiDB-lite"/>
    </source>
</evidence>
<dbReference type="RefSeq" id="WP_139456680.1">
    <property type="nucleotide sequence ID" value="NZ_VDCH01000008.1"/>
</dbReference>
<keyword evidence="2" id="KW-0472">Membrane</keyword>
<keyword evidence="4" id="KW-1185">Reference proteome</keyword>
<comment type="caution">
    <text evidence="3">The sequence shown here is derived from an EMBL/GenBank/DDBJ whole genome shotgun (WGS) entry which is preliminary data.</text>
</comment>
<dbReference type="AlphaFoldDB" id="A0A5C4S7J9"/>
<organism evidence="3 4">
    <name type="scientific">Chlorobaculum thiosulfatiphilum</name>
    <name type="common">Chlorobium limicola f.sp. thiosulfatophilum</name>
    <dbReference type="NCBI Taxonomy" id="115852"/>
    <lineage>
        <taxon>Bacteria</taxon>
        <taxon>Pseudomonadati</taxon>
        <taxon>Chlorobiota</taxon>
        <taxon>Chlorobiia</taxon>
        <taxon>Chlorobiales</taxon>
        <taxon>Chlorobiaceae</taxon>
        <taxon>Chlorobaculum</taxon>
    </lineage>
</organism>